<sequence length="101" mass="11719">MRLLEVRTYSVLLKEASEHADAREIQELWENVPEHVKTMSGVPAMYYAAMIEAGAGAKIEKNLVKSLNNKWDVTLRYWQCSVYRFSRAIRDGRKMVIATRQ</sequence>
<dbReference type="EMBL" id="JACCHS010000169">
    <property type="protein sequence ID" value="NYT47525.1"/>
    <property type="molecule type" value="Genomic_DNA"/>
</dbReference>
<dbReference type="Proteomes" id="UP000537890">
    <property type="component" value="Unassembled WGS sequence"/>
</dbReference>
<gene>
    <name evidence="1" type="ORF">H0A75_08110</name>
</gene>
<comment type="caution">
    <text evidence="1">The sequence shown here is derived from an EMBL/GenBank/DDBJ whole genome shotgun (WGS) entry which is preliminary data.</text>
</comment>
<reference evidence="1 2" key="1">
    <citation type="submission" date="2020-05" db="EMBL/GenBank/DDBJ databases">
        <title>Horizontal transmission and recombination maintain forever young bacterial symbiont genomes.</title>
        <authorList>
            <person name="Russell S.L."/>
            <person name="Pepper-Tunick E."/>
            <person name="Svedberg J."/>
            <person name="Byrne A."/>
            <person name="Ruelas Castillo J."/>
            <person name="Vollmers C."/>
            <person name="Beinart R.A."/>
            <person name="Corbett-Detig R."/>
        </authorList>
    </citation>
    <scope>NUCLEOTIDE SEQUENCE [LARGE SCALE GENOMIC DNA]</scope>
    <source>
        <strain evidence="1">4727-3</strain>
    </source>
</reference>
<proteinExistence type="predicted"/>
<name>A0A7Z0MQ69_9GAMM</name>
<evidence type="ECO:0000313" key="2">
    <source>
        <dbReference type="Proteomes" id="UP000537890"/>
    </source>
</evidence>
<protein>
    <submittedName>
        <fullName evidence="1">Uncharacterized protein</fullName>
    </submittedName>
</protein>
<evidence type="ECO:0000313" key="1">
    <source>
        <dbReference type="EMBL" id="NYT47525.1"/>
    </source>
</evidence>
<organism evidence="1 2">
    <name type="scientific">Candidatus Methanofishera endochildressiae</name>
    <dbReference type="NCBI Taxonomy" id="2738884"/>
    <lineage>
        <taxon>Bacteria</taxon>
        <taxon>Pseudomonadati</taxon>
        <taxon>Pseudomonadota</taxon>
        <taxon>Gammaproteobacteria</taxon>
        <taxon>Candidatus Methanofishera</taxon>
    </lineage>
</organism>
<accession>A0A7Z0MQ69</accession>
<dbReference type="AlphaFoldDB" id="A0A7Z0MQ69"/>